<sequence length="279" mass="29992">MAEFHRLYSVAVRPGPAPATGTERAAAAALASPRPATASEPTGTSPETAPARVPALEDHEAVLASFLEAQGEWEKWRTWDDNCTNAVHESQTIRVEFDHEVRHRSDTAWTVAAYETPVGERLWHATATAGTPAPIMSTLLDSLTNGDDAWGHGPTPVTEKTIAEATRPLGEAGWTHTVDGHGITLTAPGSGPHQAGVRFDPLVAHPHPAWTLWSGNPDRPDWTIRLSPYAPAALLQDLAAELAYNAPLYTPRLNPAPPRRTWAVAPTPARSPSAPAQRR</sequence>
<dbReference type="OrthoDB" id="4283716at2"/>
<accession>A0A5B8IMY4</accession>
<dbReference type="AlphaFoldDB" id="A0A5B8IMY4"/>
<name>A0A5B8IMY4_9ACTN</name>
<evidence type="ECO:0000313" key="4">
    <source>
        <dbReference type="Proteomes" id="UP000320580"/>
    </source>
</evidence>
<feature type="compositionally biased region" description="Low complexity" evidence="1">
    <location>
        <begin position="265"/>
        <end position="279"/>
    </location>
</feature>
<feature type="domain" description="DUF317" evidence="2">
    <location>
        <begin position="193"/>
        <end position="247"/>
    </location>
</feature>
<dbReference type="EMBL" id="CP042266">
    <property type="protein sequence ID" value="QDY79998.1"/>
    <property type="molecule type" value="Genomic_DNA"/>
</dbReference>
<reference evidence="3 4" key="1">
    <citation type="submission" date="2019-07" db="EMBL/GenBank/DDBJ databases">
        <authorList>
            <person name="Zhu P."/>
        </authorList>
    </citation>
    <scope>NUCLEOTIDE SEQUENCE [LARGE SCALE GENOMIC DNA]</scope>
    <source>
        <strain evidence="3 4">SSL-25</strain>
    </source>
</reference>
<dbReference type="Proteomes" id="UP000320580">
    <property type="component" value="Chromosome"/>
</dbReference>
<evidence type="ECO:0000313" key="3">
    <source>
        <dbReference type="EMBL" id="QDY79998.1"/>
    </source>
</evidence>
<proteinExistence type="predicted"/>
<feature type="domain" description="DUF317" evidence="2">
    <location>
        <begin position="91"/>
        <end position="146"/>
    </location>
</feature>
<organism evidence="3 4">
    <name type="scientific">Streptomyces qinzhouensis</name>
    <dbReference type="NCBI Taxonomy" id="2599401"/>
    <lineage>
        <taxon>Bacteria</taxon>
        <taxon>Bacillati</taxon>
        <taxon>Actinomycetota</taxon>
        <taxon>Actinomycetes</taxon>
        <taxon>Kitasatosporales</taxon>
        <taxon>Streptomycetaceae</taxon>
        <taxon>Streptomyces</taxon>
    </lineage>
</organism>
<evidence type="ECO:0000256" key="1">
    <source>
        <dbReference type="SAM" id="MobiDB-lite"/>
    </source>
</evidence>
<dbReference type="RefSeq" id="WP_146483384.1">
    <property type="nucleotide sequence ID" value="NZ_CP042266.1"/>
</dbReference>
<keyword evidence="4" id="KW-1185">Reference proteome</keyword>
<evidence type="ECO:0000259" key="2">
    <source>
        <dbReference type="Pfam" id="PF03771"/>
    </source>
</evidence>
<protein>
    <submittedName>
        <fullName evidence="3">DUF317 domain-containing protein</fullName>
    </submittedName>
</protein>
<feature type="region of interest" description="Disordered" evidence="1">
    <location>
        <begin position="255"/>
        <end position="279"/>
    </location>
</feature>
<dbReference type="KEGG" id="sqz:FQU76_29565"/>
<gene>
    <name evidence="3" type="ORF">FQU76_29565</name>
</gene>
<dbReference type="Pfam" id="PF03771">
    <property type="entry name" value="SPDY"/>
    <property type="match status" value="2"/>
</dbReference>
<feature type="region of interest" description="Disordered" evidence="1">
    <location>
        <begin position="13"/>
        <end position="52"/>
    </location>
</feature>
<dbReference type="InterPro" id="IPR005523">
    <property type="entry name" value="DUF317_SPDY"/>
</dbReference>
<feature type="compositionally biased region" description="Low complexity" evidence="1">
    <location>
        <begin position="18"/>
        <end position="39"/>
    </location>
</feature>